<reference evidence="1" key="1">
    <citation type="submission" date="2018-12" db="EMBL/GenBank/DDBJ databases">
        <title>Novel natural products biosynthetic potential of the class Ktedonobacteria.</title>
        <authorList>
            <person name="Zheng Y."/>
            <person name="Saitou A."/>
            <person name="Wang C.M."/>
            <person name="Toyoda A."/>
            <person name="Minakuchi Y."/>
            <person name="Sekiguchi Y."/>
            <person name="Ueda K."/>
            <person name="Takano H."/>
            <person name="Sakai Y."/>
            <person name="Yokota A."/>
            <person name="Yabe S."/>
        </authorList>
    </citation>
    <scope>NUCLEOTIDE SEQUENCE</scope>
    <source>
        <strain evidence="1">COM3</strain>
    </source>
</reference>
<accession>A0A455SFB9</accession>
<dbReference type="AlphaFoldDB" id="A0A455SFB9"/>
<organism evidence="1">
    <name type="scientific">Thermosporothrix sp. COM3</name>
    <dbReference type="NCBI Taxonomy" id="2490863"/>
    <lineage>
        <taxon>Bacteria</taxon>
        <taxon>Bacillati</taxon>
        <taxon>Chloroflexota</taxon>
        <taxon>Ktedonobacteria</taxon>
        <taxon>Ktedonobacterales</taxon>
        <taxon>Thermosporotrichaceae</taxon>
        <taxon>Thermosporothrix</taxon>
    </lineage>
</organism>
<sequence>MGRSAIFDTPFVRGFFFHPACLRIIVTRRHVAACRSEALDEFPSVVPAHENEHSMQMSFAEKLYARLLDK</sequence>
<dbReference type="EMBL" id="AP019376">
    <property type="protein sequence ID" value="BBH86200.1"/>
    <property type="molecule type" value="Genomic_DNA"/>
</dbReference>
<name>A0A455SFB9_9CHLR</name>
<evidence type="ECO:0000313" key="1">
    <source>
        <dbReference type="EMBL" id="BBH86200.1"/>
    </source>
</evidence>
<proteinExistence type="predicted"/>
<gene>
    <name evidence="1" type="ORF">KTC_09510</name>
</gene>
<protein>
    <submittedName>
        <fullName evidence="1">Uncharacterized protein</fullName>
    </submittedName>
</protein>